<dbReference type="Pfam" id="PF09339">
    <property type="entry name" value="HTH_IclR"/>
    <property type="match status" value="1"/>
</dbReference>
<feature type="domain" description="IclR-ED" evidence="5">
    <location>
        <begin position="75"/>
        <end position="263"/>
    </location>
</feature>
<evidence type="ECO:0000313" key="6">
    <source>
        <dbReference type="EMBL" id="TCJ96647.1"/>
    </source>
</evidence>
<dbReference type="GO" id="GO:0003677">
    <property type="term" value="F:DNA binding"/>
    <property type="evidence" value="ECO:0007669"/>
    <property type="project" value="UniProtKB-KW"/>
</dbReference>
<evidence type="ECO:0000259" key="4">
    <source>
        <dbReference type="PROSITE" id="PS51077"/>
    </source>
</evidence>
<gene>
    <name evidence="6" type="ORF">DFR71_2678</name>
</gene>
<protein>
    <submittedName>
        <fullName evidence="6">IclR family transcriptional regulator</fullName>
    </submittedName>
</protein>
<comment type="caution">
    <text evidence="6">The sequence shown here is derived from an EMBL/GenBank/DDBJ whole genome shotgun (WGS) entry which is preliminary data.</text>
</comment>
<organism evidence="6 7">
    <name type="scientific">Nocardia alba</name>
    <dbReference type="NCBI Taxonomy" id="225051"/>
    <lineage>
        <taxon>Bacteria</taxon>
        <taxon>Bacillati</taxon>
        <taxon>Actinomycetota</taxon>
        <taxon>Actinomycetes</taxon>
        <taxon>Mycobacteriales</taxon>
        <taxon>Nocardiaceae</taxon>
        <taxon>Nocardia</taxon>
    </lineage>
</organism>
<dbReference type="SUPFAM" id="SSF55781">
    <property type="entry name" value="GAF domain-like"/>
    <property type="match status" value="1"/>
</dbReference>
<dbReference type="PANTHER" id="PTHR30136">
    <property type="entry name" value="HELIX-TURN-HELIX TRANSCRIPTIONAL REGULATOR, ICLR FAMILY"/>
    <property type="match status" value="1"/>
</dbReference>
<evidence type="ECO:0000256" key="2">
    <source>
        <dbReference type="ARBA" id="ARBA00023125"/>
    </source>
</evidence>
<dbReference type="PANTHER" id="PTHR30136:SF24">
    <property type="entry name" value="HTH-TYPE TRANSCRIPTIONAL REPRESSOR ALLR"/>
    <property type="match status" value="1"/>
</dbReference>
<dbReference type="SMART" id="SM00346">
    <property type="entry name" value="HTH_ICLR"/>
    <property type="match status" value="1"/>
</dbReference>
<dbReference type="GO" id="GO:0045892">
    <property type="term" value="P:negative regulation of DNA-templated transcription"/>
    <property type="evidence" value="ECO:0007669"/>
    <property type="project" value="TreeGrafter"/>
</dbReference>
<dbReference type="EMBL" id="SMFR01000002">
    <property type="protein sequence ID" value="TCJ96647.1"/>
    <property type="molecule type" value="Genomic_DNA"/>
</dbReference>
<dbReference type="Gene3D" id="3.30.450.40">
    <property type="match status" value="1"/>
</dbReference>
<dbReference type="STRING" id="1210063.GCA_001612665_00338"/>
<accession>A0A4R1FP91</accession>
<reference evidence="6 7" key="1">
    <citation type="submission" date="2019-03" db="EMBL/GenBank/DDBJ databases">
        <title>Genomic Encyclopedia of Type Strains, Phase IV (KMG-IV): sequencing the most valuable type-strain genomes for metagenomic binning, comparative biology and taxonomic classification.</title>
        <authorList>
            <person name="Goeker M."/>
        </authorList>
    </citation>
    <scope>NUCLEOTIDE SEQUENCE [LARGE SCALE GENOMIC DNA]</scope>
    <source>
        <strain evidence="6 7">DSM 44684</strain>
    </source>
</reference>
<dbReference type="Pfam" id="PF01614">
    <property type="entry name" value="IclR_C"/>
    <property type="match status" value="1"/>
</dbReference>
<dbReference type="Proteomes" id="UP000294856">
    <property type="component" value="Unassembled WGS sequence"/>
</dbReference>
<keyword evidence="7" id="KW-1185">Reference proteome</keyword>
<dbReference type="InterPro" id="IPR036388">
    <property type="entry name" value="WH-like_DNA-bd_sf"/>
</dbReference>
<dbReference type="RefSeq" id="WP_067445139.1">
    <property type="nucleotide sequence ID" value="NZ_SMFR01000002.1"/>
</dbReference>
<evidence type="ECO:0000313" key="7">
    <source>
        <dbReference type="Proteomes" id="UP000294856"/>
    </source>
</evidence>
<proteinExistence type="predicted"/>
<dbReference type="InterPro" id="IPR014757">
    <property type="entry name" value="Tscrpt_reg_IclR_C"/>
</dbReference>
<dbReference type="AlphaFoldDB" id="A0A4R1FP91"/>
<evidence type="ECO:0000259" key="5">
    <source>
        <dbReference type="PROSITE" id="PS51078"/>
    </source>
</evidence>
<evidence type="ECO:0000256" key="3">
    <source>
        <dbReference type="ARBA" id="ARBA00023163"/>
    </source>
</evidence>
<dbReference type="PROSITE" id="PS51078">
    <property type="entry name" value="ICLR_ED"/>
    <property type="match status" value="1"/>
</dbReference>
<dbReference type="OrthoDB" id="60629at2"/>
<keyword evidence="1" id="KW-0805">Transcription regulation</keyword>
<dbReference type="GO" id="GO:0003700">
    <property type="term" value="F:DNA-binding transcription factor activity"/>
    <property type="evidence" value="ECO:0007669"/>
    <property type="project" value="TreeGrafter"/>
</dbReference>
<evidence type="ECO:0000256" key="1">
    <source>
        <dbReference type="ARBA" id="ARBA00023015"/>
    </source>
</evidence>
<feature type="domain" description="HTH iclR-type" evidence="4">
    <location>
        <begin position="13"/>
        <end position="74"/>
    </location>
</feature>
<dbReference type="PROSITE" id="PS51077">
    <property type="entry name" value="HTH_ICLR"/>
    <property type="match status" value="1"/>
</dbReference>
<sequence>MTTSTTEQLRDDRAAVDKAISLLAAFDHRSHTGIGVSELARRAQLSKSTAFRVLALLERNDVVERVGTAYRLGSRLHRLGQAAYTQENERVRDLLLPYLTDLYESTHHTVHLAVIQGTEVVYLAKLYGHRSVAAPSRIGGRLPAHATGVGKAMLAYEVGSATRAATPPLAALTPWTITDAAHLQRELTEIRRSGIAHDRQESRIGVTCLAAPILDRRGRPLAALSVAAPAGHLNVSALEPRLRRTCTAAAQALARNGARALAQHRDSSGS</sequence>
<dbReference type="InterPro" id="IPR050707">
    <property type="entry name" value="HTH_MetabolicPath_Reg"/>
</dbReference>
<keyword evidence="3" id="KW-0804">Transcription</keyword>
<keyword evidence="2" id="KW-0238">DNA-binding</keyword>
<dbReference type="InterPro" id="IPR005471">
    <property type="entry name" value="Tscrpt_reg_IclR_N"/>
</dbReference>
<dbReference type="InterPro" id="IPR029016">
    <property type="entry name" value="GAF-like_dom_sf"/>
</dbReference>
<dbReference type="SUPFAM" id="SSF46785">
    <property type="entry name" value="Winged helix' DNA-binding domain"/>
    <property type="match status" value="1"/>
</dbReference>
<dbReference type="InterPro" id="IPR036390">
    <property type="entry name" value="WH_DNA-bd_sf"/>
</dbReference>
<dbReference type="Gene3D" id="1.10.10.10">
    <property type="entry name" value="Winged helix-like DNA-binding domain superfamily/Winged helix DNA-binding domain"/>
    <property type="match status" value="1"/>
</dbReference>
<name>A0A4R1FP91_9NOCA</name>